<comment type="caution">
    <text evidence="2">The sequence shown here is derived from an EMBL/GenBank/DDBJ whole genome shotgun (WGS) entry which is preliminary data.</text>
</comment>
<evidence type="ECO:0008006" key="4">
    <source>
        <dbReference type="Google" id="ProtNLM"/>
    </source>
</evidence>
<feature type="compositionally biased region" description="Polar residues" evidence="1">
    <location>
        <begin position="50"/>
        <end position="61"/>
    </location>
</feature>
<accession>A0A1Q9CTP2</accession>
<reference evidence="2 3" key="1">
    <citation type="submission" date="2016-02" db="EMBL/GenBank/DDBJ databases">
        <title>Genome analysis of coral dinoflagellate symbionts highlights evolutionary adaptations to a symbiotic lifestyle.</title>
        <authorList>
            <person name="Aranda M."/>
            <person name="Li Y."/>
            <person name="Liew Y.J."/>
            <person name="Baumgarten S."/>
            <person name="Simakov O."/>
            <person name="Wilson M."/>
            <person name="Piel J."/>
            <person name="Ashoor H."/>
            <person name="Bougouffa S."/>
            <person name="Bajic V.B."/>
            <person name="Ryu T."/>
            <person name="Ravasi T."/>
            <person name="Bayer T."/>
            <person name="Micklem G."/>
            <person name="Kim H."/>
            <person name="Bhak J."/>
            <person name="Lajeunesse T.C."/>
            <person name="Voolstra C.R."/>
        </authorList>
    </citation>
    <scope>NUCLEOTIDE SEQUENCE [LARGE SCALE GENOMIC DNA]</scope>
    <source>
        <strain evidence="2 3">CCMP2467</strain>
    </source>
</reference>
<dbReference type="Proteomes" id="UP000186817">
    <property type="component" value="Unassembled WGS sequence"/>
</dbReference>
<evidence type="ECO:0000256" key="1">
    <source>
        <dbReference type="SAM" id="MobiDB-lite"/>
    </source>
</evidence>
<feature type="region of interest" description="Disordered" evidence="1">
    <location>
        <begin position="19"/>
        <end position="61"/>
    </location>
</feature>
<evidence type="ECO:0000313" key="2">
    <source>
        <dbReference type="EMBL" id="OLP86263.1"/>
    </source>
</evidence>
<protein>
    <recommendedName>
        <fullName evidence="4">Polymerase nucleotidyl transferase domain-containing protein</fullName>
    </recommendedName>
</protein>
<organism evidence="2 3">
    <name type="scientific">Symbiodinium microadriaticum</name>
    <name type="common">Dinoflagellate</name>
    <name type="synonym">Zooxanthella microadriatica</name>
    <dbReference type="NCBI Taxonomy" id="2951"/>
    <lineage>
        <taxon>Eukaryota</taxon>
        <taxon>Sar</taxon>
        <taxon>Alveolata</taxon>
        <taxon>Dinophyceae</taxon>
        <taxon>Suessiales</taxon>
        <taxon>Symbiodiniaceae</taxon>
        <taxon>Symbiodinium</taxon>
    </lineage>
</organism>
<dbReference type="AlphaFoldDB" id="A0A1Q9CTP2"/>
<dbReference type="EMBL" id="LSRX01000925">
    <property type="protein sequence ID" value="OLP86263.1"/>
    <property type="molecule type" value="Genomic_DNA"/>
</dbReference>
<keyword evidence="3" id="KW-1185">Reference proteome</keyword>
<evidence type="ECO:0000313" key="3">
    <source>
        <dbReference type="Proteomes" id="UP000186817"/>
    </source>
</evidence>
<proteinExistence type="predicted"/>
<gene>
    <name evidence="2" type="ORF">AK812_SmicGene32652</name>
</gene>
<sequence>MCSAAWLEVVTVRGIPLLSMPKKAGNTPSPSTAADNNRKNQKNPNHPAYWQSQGQASRPANYQQVIDQRREAGQCEAELNRRVHETRATRAAIGRVTRKVEAAVKEACGPQARVEKGGSRHKRTNLAGADLDLKVVLPGNQPMRTEGREQLTECLVKHFGSHKVDTSNPRIHIVEGEVCSIDLVPVQSTYAQENFHAGLPKNPFQQNDKARLAARDVKDEAVKRGTKLRGHDVEMEVLQQQQAHAGEEWWQTSDRVKQKLLV</sequence>
<dbReference type="OrthoDB" id="6782469at2759"/>
<dbReference type="SUPFAM" id="SSF81301">
    <property type="entry name" value="Nucleotidyltransferase"/>
    <property type="match status" value="1"/>
</dbReference>
<name>A0A1Q9CTP2_SYMMI</name>
<dbReference type="InterPro" id="IPR043519">
    <property type="entry name" value="NT_sf"/>
</dbReference>
<feature type="compositionally biased region" description="Polar residues" evidence="1">
    <location>
        <begin position="26"/>
        <end position="35"/>
    </location>
</feature>